<dbReference type="InterPro" id="IPR003700">
    <property type="entry name" value="Pantoate_hydroxy_MeTrfase"/>
</dbReference>
<protein>
    <recommendedName>
        <fullName evidence="5">3-methyl-2-oxobutanoate hydroxymethyltransferase</fullName>
        <ecNumber evidence="5">2.1.2.11</ecNumber>
    </recommendedName>
    <alternativeName>
        <fullName evidence="5">Ketopantoate hydroxymethyltransferase</fullName>
        <shortName evidence="5">KPHMT</shortName>
    </alternativeName>
</protein>
<organism evidence="10 11">
    <name type="scientific">candidate division MSBL1 archaeon SCGC-AAA382F02</name>
    <dbReference type="NCBI Taxonomy" id="1698282"/>
    <lineage>
        <taxon>Archaea</taxon>
        <taxon>Methanobacteriati</taxon>
        <taxon>Methanobacteriota</taxon>
        <taxon>candidate division MSBL1</taxon>
    </lineage>
</organism>
<dbReference type="Pfam" id="PF02548">
    <property type="entry name" value="Pantoate_transf"/>
    <property type="match status" value="1"/>
</dbReference>
<feature type="binding site" evidence="5 7">
    <location>
        <begin position="34"/>
        <end position="35"/>
    </location>
    <ligand>
        <name>3-methyl-2-oxobutanoate</name>
        <dbReference type="ChEBI" id="CHEBI:11851"/>
    </ligand>
</feature>
<dbReference type="EC" id="2.1.2.11" evidence="5"/>
<sequence>MKNQEEKIVVLTAYDHPTARIVDEVGIDAILVGDSLSNVVLGYENTLSVKMKEMLHHTKSVARANPNSLLIGDMPFGSYQVGAKEAVKNATKFIQEGGAEAVKIEGGKESVSKVEKIIDAGIPVMGHLGLTPQKILQLGGYQPRGKTAKEAQKILKEAQMLEEAGAFSVVLESIPQELGKIITEKLEIPTIGIGAGPHCDGQVLVFHDLVGLTEFSPKFAKKYINLDSFIEKAVKEFRKEVKSKEFPNQEHSYNMEKEELNKLKSNLEENS</sequence>
<feature type="region of interest" description="Disordered" evidence="9">
    <location>
        <begin position="245"/>
        <end position="271"/>
    </location>
</feature>
<dbReference type="PATRIC" id="fig|1698282.3.peg.14"/>
<feature type="binding site" evidence="5 7">
    <location>
        <position position="73"/>
    </location>
    <ligand>
        <name>3-methyl-2-oxobutanoate</name>
        <dbReference type="ChEBI" id="CHEBI:11851"/>
    </ligand>
</feature>
<proteinExistence type="inferred from homology"/>
<dbReference type="GO" id="GO:0015937">
    <property type="term" value="P:coenzyme A biosynthetic process"/>
    <property type="evidence" value="ECO:0007669"/>
    <property type="project" value="UniProtKB-UniRule"/>
</dbReference>
<dbReference type="SUPFAM" id="SSF51621">
    <property type="entry name" value="Phosphoenolpyruvate/pyruvate domain"/>
    <property type="match status" value="1"/>
</dbReference>
<comment type="similarity">
    <text evidence="2 5">Belongs to the PanB family.</text>
</comment>
<dbReference type="EMBL" id="LHYG01000001">
    <property type="protein sequence ID" value="KXB06502.1"/>
    <property type="molecule type" value="Genomic_DNA"/>
</dbReference>
<name>A0A133VJ81_9EURY</name>
<evidence type="ECO:0000256" key="3">
    <source>
        <dbReference type="ARBA" id="ARBA00022679"/>
    </source>
</evidence>
<keyword evidence="5 8" id="KW-0460">Magnesium</keyword>
<dbReference type="Proteomes" id="UP000070491">
    <property type="component" value="Unassembled WGS sequence"/>
</dbReference>
<dbReference type="InterPro" id="IPR015813">
    <property type="entry name" value="Pyrv/PenolPyrv_kinase-like_dom"/>
</dbReference>
<evidence type="ECO:0000256" key="7">
    <source>
        <dbReference type="PIRSR" id="PIRSR000388-2"/>
    </source>
</evidence>
<comment type="pathway">
    <text evidence="5">Cofactor biosynthesis; coenzyme A biosynthesis.</text>
</comment>
<dbReference type="PANTHER" id="PTHR20881">
    <property type="entry name" value="3-METHYL-2-OXOBUTANOATE HYDROXYMETHYLTRANSFERASE"/>
    <property type="match status" value="1"/>
</dbReference>
<evidence type="ECO:0000256" key="6">
    <source>
        <dbReference type="PIRSR" id="PIRSR000388-1"/>
    </source>
</evidence>
<comment type="catalytic activity">
    <reaction evidence="5">
        <text>(6R)-5,10-methylene-5,6,7,8-tetrahydrofolate + 3-methyl-2-oxobutanoate + H2O = 2-dehydropantoate + (6S)-5,6,7,8-tetrahydrofolate</text>
        <dbReference type="Rhea" id="RHEA:11824"/>
        <dbReference type="ChEBI" id="CHEBI:11561"/>
        <dbReference type="ChEBI" id="CHEBI:11851"/>
        <dbReference type="ChEBI" id="CHEBI:15377"/>
        <dbReference type="ChEBI" id="CHEBI:15636"/>
        <dbReference type="ChEBI" id="CHEBI:57453"/>
        <dbReference type="EC" id="2.1.2.11"/>
    </reaction>
</comment>
<dbReference type="InterPro" id="IPR040442">
    <property type="entry name" value="Pyrv_kinase-like_dom_sf"/>
</dbReference>
<evidence type="ECO:0000256" key="5">
    <source>
        <dbReference type="HAMAP-Rule" id="MF_00156"/>
    </source>
</evidence>
<comment type="function">
    <text evidence="5">Catalyzes the reversible reaction in which hydroxymethyl group from 5,10-methylenetetrahydrofolate is transferred onto alpha-ketoisovalerate to form ketopantoate.</text>
</comment>
<keyword evidence="5" id="KW-0963">Cytoplasm</keyword>
<dbReference type="GO" id="GO:0005737">
    <property type="term" value="C:cytoplasm"/>
    <property type="evidence" value="ECO:0007669"/>
    <property type="project" value="UniProtKB-SubCell"/>
</dbReference>
<feature type="binding site" evidence="5 7">
    <location>
        <position position="103"/>
    </location>
    <ligand>
        <name>3-methyl-2-oxobutanoate</name>
        <dbReference type="ChEBI" id="CHEBI:11851"/>
    </ligand>
</feature>
<feature type="active site" description="Proton acceptor" evidence="5 6">
    <location>
        <position position="172"/>
    </location>
</feature>
<comment type="cofactor">
    <cofactor evidence="5 8">
        <name>Mg(2+)</name>
        <dbReference type="ChEBI" id="CHEBI:18420"/>
    </cofactor>
    <text evidence="5 8">Binds 1 Mg(2+) ion per subunit.</text>
</comment>
<evidence type="ECO:0000256" key="2">
    <source>
        <dbReference type="ARBA" id="ARBA00008676"/>
    </source>
</evidence>
<dbReference type="FunFam" id="3.20.20.60:FF:000003">
    <property type="entry name" value="3-methyl-2-oxobutanoate hydroxymethyltransferase"/>
    <property type="match status" value="1"/>
</dbReference>
<feature type="binding site" evidence="5 8">
    <location>
        <position position="105"/>
    </location>
    <ligand>
        <name>Mg(2+)</name>
        <dbReference type="ChEBI" id="CHEBI:18420"/>
    </ligand>
</feature>
<dbReference type="GO" id="GO:0032259">
    <property type="term" value="P:methylation"/>
    <property type="evidence" value="ECO:0007669"/>
    <property type="project" value="UniProtKB-KW"/>
</dbReference>
<feature type="binding site" evidence="5 8">
    <location>
        <position position="73"/>
    </location>
    <ligand>
        <name>Mg(2+)</name>
        <dbReference type="ChEBI" id="CHEBI:18420"/>
    </ligand>
</feature>
<keyword evidence="11" id="KW-1185">Reference proteome</keyword>
<comment type="pathway">
    <text evidence="1">Cofactor biosynthesis; (R)-pantothenate biosynthesis; (R)-pantoate from 3-methyl-2-oxobutanoate: step 1/2.</text>
</comment>
<comment type="caution">
    <text evidence="10">The sequence shown here is derived from an EMBL/GenBank/DDBJ whole genome shotgun (WGS) entry which is preliminary data.</text>
</comment>
<evidence type="ECO:0000256" key="8">
    <source>
        <dbReference type="PIRSR" id="PIRSR000388-3"/>
    </source>
</evidence>
<dbReference type="GO" id="GO:0000287">
    <property type="term" value="F:magnesium ion binding"/>
    <property type="evidence" value="ECO:0007669"/>
    <property type="project" value="TreeGrafter"/>
</dbReference>
<keyword evidence="5 8" id="KW-0479">Metal-binding</keyword>
<dbReference type="NCBIfam" id="TIGR00222">
    <property type="entry name" value="panB"/>
    <property type="match status" value="1"/>
</dbReference>
<dbReference type="NCBIfam" id="NF001452">
    <property type="entry name" value="PRK00311.1"/>
    <property type="match status" value="1"/>
</dbReference>
<dbReference type="HAMAP" id="MF_00156">
    <property type="entry name" value="PanB"/>
    <property type="match status" value="1"/>
</dbReference>
<evidence type="ECO:0000256" key="9">
    <source>
        <dbReference type="SAM" id="MobiDB-lite"/>
    </source>
</evidence>
<feature type="binding site" evidence="5 8">
    <location>
        <position position="34"/>
    </location>
    <ligand>
        <name>Mg(2+)</name>
        <dbReference type="ChEBI" id="CHEBI:18420"/>
    </ligand>
</feature>
<dbReference type="UniPathway" id="UPA00241"/>
<dbReference type="GO" id="GO:0015940">
    <property type="term" value="P:pantothenate biosynthetic process"/>
    <property type="evidence" value="ECO:0007669"/>
    <property type="project" value="UniProtKB-UniRule"/>
</dbReference>
<dbReference type="PIRSF" id="PIRSF000388">
    <property type="entry name" value="Pantoate_hydroxy_MeTrfase"/>
    <property type="match status" value="1"/>
</dbReference>
<accession>A0A133VJ81</accession>
<comment type="subcellular location">
    <subcellularLocation>
        <location evidence="5">Cytoplasm</location>
    </subcellularLocation>
</comment>
<dbReference type="CDD" id="cd06557">
    <property type="entry name" value="KPHMT-like"/>
    <property type="match status" value="1"/>
</dbReference>
<dbReference type="Gene3D" id="3.20.20.60">
    <property type="entry name" value="Phosphoenolpyruvate-binding domains"/>
    <property type="match status" value="1"/>
</dbReference>
<evidence type="ECO:0000313" key="10">
    <source>
        <dbReference type="EMBL" id="KXB06502.1"/>
    </source>
</evidence>
<keyword evidence="10" id="KW-0489">Methyltransferase</keyword>
<dbReference type="GO" id="GO:0008168">
    <property type="term" value="F:methyltransferase activity"/>
    <property type="evidence" value="ECO:0007669"/>
    <property type="project" value="UniProtKB-KW"/>
</dbReference>
<reference evidence="10 11" key="1">
    <citation type="journal article" date="2016" name="Sci. Rep.">
        <title>Metabolic traits of an uncultured archaeal lineage -MSBL1- from brine pools of the Red Sea.</title>
        <authorList>
            <person name="Mwirichia R."/>
            <person name="Alam I."/>
            <person name="Rashid M."/>
            <person name="Vinu M."/>
            <person name="Ba-Alawi W."/>
            <person name="Anthony Kamau A."/>
            <person name="Kamanda Ngugi D."/>
            <person name="Goker M."/>
            <person name="Klenk H.P."/>
            <person name="Bajic V."/>
            <person name="Stingl U."/>
        </authorList>
    </citation>
    <scope>NUCLEOTIDE SEQUENCE [LARGE SCALE GENOMIC DNA]</scope>
    <source>
        <strain evidence="10">SCGC-AAA382F02</strain>
    </source>
</reference>
<evidence type="ECO:0000256" key="4">
    <source>
        <dbReference type="ARBA" id="ARBA00022993"/>
    </source>
</evidence>
<dbReference type="AlphaFoldDB" id="A0A133VJ81"/>
<dbReference type="PANTHER" id="PTHR20881:SF0">
    <property type="entry name" value="3-METHYL-2-OXOBUTANOATE HYDROXYMETHYLTRANSFERASE"/>
    <property type="match status" value="1"/>
</dbReference>
<evidence type="ECO:0000256" key="1">
    <source>
        <dbReference type="ARBA" id="ARBA00005033"/>
    </source>
</evidence>
<dbReference type="GO" id="GO:0003864">
    <property type="term" value="F:3-methyl-2-oxobutanoate hydroxymethyltransferase activity"/>
    <property type="evidence" value="ECO:0007669"/>
    <property type="project" value="UniProtKB-UniRule"/>
</dbReference>
<comment type="subunit">
    <text evidence="5">Homodecamer; pentamer of dimers.</text>
</comment>
<keyword evidence="3 5" id="KW-0808">Transferase</keyword>
<evidence type="ECO:0000313" key="11">
    <source>
        <dbReference type="Proteomes" id="UP000070491"/>
    </source>
</evidence>
<keyword evidence="4 5" id="KW-0173">Coenzyme A biosynthesis</keyword>
<gene>
    <name evidence="5" type="primary">panB</name>
    <name evidence="10" type="ORF">AKJ53_00070</name>
</gene>